<dbReference type="GO" id="GO:0003899">
    <property type="term" value="F:DNA-directed RNA polymerase activity"/>
    <property type="evidence" value="ECO:0007669"/>
    <property type="project" value="UniProtKB-EC"/>
</dbReference>
<dbReference type="EC" id="2.7.7.6" evidence="1"/>
<comment type="caution">
    <text evidence="8">The sequence shown here is derived from an EMBL/GenBank/DDBJ whole genome shotgun (WGS) entry which is preliminary data.</text>
</comment>
<accession>X0TRY5</accession>
<dbReference type="InterPro" id="IPR007644">
    <property type="entry name" value="RNA_pol_bsu_protrusion"/>
</dbReference>
<name>X0TRY5_9ZZZZ</name>
<dbReference type="PANTHER" id="PTHR20856">
    <property type="entry name" value="DNA-DIRECTED RNA POLYMERASE I SUBUNIT 2"/>
    <property type="match status" value="1"/>
</dbReference>
<evidence type="ECO:0000256" key="3">
    <source>
        <dbReference type="ARBA" id="ARBA00022679"/>
    </source>
</evidence>
<dbReference type="Pfam" id="PF04563">
    <property type="entry name" value="RNA_pol_Rpb2_1"/>
    <property type="match status" value="1"/>
</dbReference>
<dbReference type="InterPro" id="IPR015712">
    <property type="entry name" value="DNA-dir_RNA_pol_su2"/>
</dbReference>
<evidence type="ECO:0000259" key="7">
    <source>
        <dbReference type="Pfam" id="PF04563"/>
    </source>
</evidence>
<keyword evidence="3" id="KW-0808">Transferase</keyword>
<evidence type="ECO:0000256" key="4">
    <source>
        <dbReference type="ARBA" id="ARBA00022695"/>
    </source>
</evidence>
<organism evidence="8">
    <name type="scientific">marine sediment metagenome</name>
    <dbReference type="NCBI Taxonomy" id="412755"/>
    <lineage>
        <taxon>unclassified sequences</taxon>
        <taxon>metagenomes</taxon>
        <taxon>ecological metagenomes</taxon>
    </lineage>
</organism>
<dbReference type="GO" id="GO:0006351">
    <property type="term" value="P:DNA-templated transcription"/>
    <property type="evidence" value="ECO:0007669"/>
    <property type="project" value="InterPro"/>
</dbReference>
<evidence type="ECO:0000256" key="1">
    <source>
        <dbReference type="ARBA" id="ARBA00012418"/>
    </source>
</evidence>
<reference evidence="8" key="1">
    <citation type="journal article" date="2014" name="Front. Microbiol.">
        <title>High frequency of phylogenetically diverse reductive dehalogenase-homologous genes in deep subseafloor sedimentary metagenomes.</title>
        <authorList>
            <person name="Kawai M."/>
            <person name="Futagami T."/>
            <person name="Toyoda A."/>
            <person name="Takaki Y."/>
            <person name="Nishi S."/>
            <person name="Hori S."/>
            <person name="Arai W."/>
            <person name="Tsubouchi T."/>
            <person name="Morono Y."/>
            <person name="Uchiyama I."/>
            <person name="Ito T."/>
            <person name="Fujiyama A."/>
            <person name="Inagaki F."/>
            <person name="Takami H."/>
        </authorList>
    </citation>
    <scope>NUCLEOTIDE SEQUENCE</scope>
    <source>
        <strain evidence="8">Expedition CK06-06</strain>
    </source>
</reference>
<feature type="domain" description="RNA polymerase Rpb2" evidence="6">
    <location>
        <begin position="154"/>
        <end position="277"/>
    </location>
</feature>
<dbReference type="GO" id="GO:0000428">
    <property type="term" value="C:DNA-directed RNA polymerase complex"/>
    <property type="evidence" value="ECO:0007669"/>
    <property type="project" value="UniProtKB-KW"/>
</dbReference>
<dbReference type="EMBL" id="BARS01016803">
    <property type="protein sequence ID" value="GAF90927.1"/>
    <property type="molecule type" value="Genomic_DNA"/>
</dbReference>
<evidence type="ECO:0000256" key="5">
    <source>
        <dbReference type="ARBA" id="ARBA00023163"/>
    </source>
</evidence>
<sequence length="279" mass="31725">ENKLMYPNEARLRNFNYSFTIHYDVEIEFTLYIPKNDGSNKHVIETQSVTLEKIYMGKFPIMIQSDLCILNGMAPQVRKNMGEDPNDPGGYFIIDGKEKVIVSQEKFADNVLLIQKDINDMVSFSAKIRSVSEDASKPMRTLAVKMIKEQPMSSNGQLVVSIPNVRKPVPLFIVMRALGVISDKSIIEYCLLDIERYAHYMEALRPSIHDAGLVFTQQAALKYIASLTKGKTLEHAMQILMIYFLPHIGELNFTQKALYLGYIVKRILSVSHGEEKPTD</sequence>
<keyword evidence="2" id="KW-0240">DNA-directed RNA polymerase</keyword>
<feature type="non-terminal residue" evidence="8">
    <location>
        <position position="1"/>
    </location>
</feature>
<dbReference type="Pfam" id="PF04561">
    <property type="entry name" value="RNA_pol_Rpb2_2"/>
    <property type="match status" value="1"/>
</dbReference>
<proteinExistence type="predicted"/>
<evidence type="ECO:0000259" key="6">
    <source>
        <dbReference type="Pfam" id="PF04561"/>
    </source>
</evidence>
<dbReference type="InterPro" id="IPR007642">
    <property type="entry name" value="RNA_pol_Rpb2_2"/>
</dbReference>
<dbReference type="Gene3D" id="3.90.1110.10">
    <property type="entry name" value="RNA polymerase Rpb2, domain 2"/>
    <property type="match status" value="1"/>
</dbReference>
<feature type="domain" description="RNA polymerase beta subunit protrusion" evidence="7">
    <location>
        <begin position="2"/>
        <end position="148"/>
    </location>
</feature>
<evidence type="ECO:0000256" key="2">
    <source>
        <dbReference type="ARBA" id="ARBA00022478"/>
    </source>
</evidence>
<evidence type="ECO:0000313" key="8">
    <source>
        <dbReference type="EMBL" id="GAF90927.1"/>
    </source>
</evidence>
<dbReference type="GO" id="GO:0003677">
    <property type="term" value="F:DNA binding"/>
    <property type="evidence" value="ECO:0007669"/>
    <property type="project" value="InterPro"/>
</dbReference>
<dbReference type="AlphaFoldDB" id="X0TRY5"/>
<dbReference type="InterPro" id="IPR037034">
    <property type="entry name" value="RNA_pol_Rpb2_2_sf"/>
</dbReference>
<gene>
    <name evidence="8" type="ORF">S01H1_27575</name>
</gene>
<dbReference type="SUPFAM" id="SSF64484">
    <property type="entry name" value="beta and beta-prime subunits of DNA dependent RNA-polymerase"/>
    <property type="match status" value="1"/>
</dbReference>
<keyword evidence="5" id="KW-0804">Transcription</keyword>
<feature type="non-terminal residue" evidence="8">
    <location>
        <position position="279"/>
    </location>
</feature>
<protein>
    <recommendedName>
        <fullName evidence="1">DNA-directed RNA polymerase</fullName>
        <ecNumber evidence="1">2.7.7.6</ecNumber>
    </recommendedName>
</protein>
<dbReference type="GO" id="GO:0032549">
    <property type="term" value="F:ribonucleoside binding"/>
    <property type="evidence" value="ECO:0007669"/>
    <property type="project" value="InterPro"/>
</dbReference>
<keyword evidence="4" id="KW-0548">Nucleotidyltransferase</keyword>